<comment type="caution">
    <text evidence="1">The sequence shown here is derived from an EMBL/GenBank/DDBJ whole genome shotgun (WGS) entry which is preliminary data.</text>
</comment>
<evidence type="ECO:0000313" key="1">
    <source>
        <dbReference type="EMBL" id="MBK4716249.1"/>
    </source>
</evidence>
<name>A0A8K0V783_9ENTR</name>
<gene>
    <name evidence="1" type="ORF">JJB97_13115</name>
</gene>
<evidence type="ECO:0000313" key="2">
    <source>
        <dbReference type="Proteomes" id="UP000659047"/>
    </source>
</evidence>
<reference evidence="1" key="1">
    <citation type="submission" date="2021-01" db="EMBL/GenBank/DDBJ databases">
        <title>Intestinitalea alba gen. nov., sp. nov., a novel genus of the family Enterobacteriaceae, isolated from the gut of the plastic-eating mealworm Tenebrio molitor L.</title>
        <authorList>
            <person name="Yang Y."/>
        </authorList>
    </citation>
    <scope>NUCLEOTIDE SEQUENCE</scope>
    <source>
        <strain evidence="1">BIT-L3</strain>
    </source>
</reference>
<dbReference type="AlphaFoldDB" id="A0A8K0V783"/>
<dbReference type="Proteomes" id="UP000659047">
    <property type="component" value="Unassembled WGS sequence"/>
</dbReference>
<accession>A0A8K0V783</accession>
<keyword evidence="2" id="KW-1185">Reference proteome</keyword>
<dbReference type="RefSeq" id="WP_238714454.1">
    <property type="nucleotide sequence ID" value="NZ_JAEPBH010000034.1"/>
</dbReference>
<dbReference type="EMBL" id="JAEPBH010000034">
    <property type="protein sequence ID" value="MBK4716249.1"/>
    <property type="molecule type" value="Genomic_DNA"/>
</dbReference>
<sequence>MKFFVRYPGQRADTTNGQRLERRGRLSADWSRAKFHYGFASLPFVSPRGYIYHYQMFRRKADLPEAYRSRWLESGMDADNEPLDFQIIHHDLEHGTEKVVYDSTKQTNEQTNELTN</sequence>
<proteinExistence type="predicted"/>
<organism evidence="1 2">
    <name type="scientific">Tenebrionibacter intestinalis</name>
    <dbReference type="NCBI Taxonomy" id="2799638"/>
    <lineage>
        <taxon>Bacteria</taxon>
        <taxon>Pseudomonadati</taxon>
        <taxon>Pseudomonadota</taxon>
        <taxon>Gammaproteobacteria</taxon>
        <taxon>Enterobacterales</taxon>
        <taxon>Enterobacteriaceae</taxon>
        <taxon>Tenebrionibacter/Tenebrionicola group</taxon>
        <taxon>Tenebrionibacter</taxon>
    </lineage>
</organism>
<protein>
    <submittedName>
        <fullName evidence="1">Uncharacterized protein</fullName>
    </submittedName>
</protein>